<protein>
    <submittedName>
        <fullName evidence="10">Uncharacterized protein LOC111089720</fullName>
    </submittedName>
</protein>
<evidence type="ECO:0000256" key="3">
    <source>
        <dbReference type="ARBA" id="ARBA00022737"/>
    </source>
</evidence>
<keyword evidence="4 6" id="KW-1015">Disulfide bond</keyword>
<dbReference type="SUPFAM" id="SSF56436">
    <property type="entry name" value="C-type lectin-like"/>
    <property type="match status" value="2"/>
</dbReference>
<dbReference type="SMART" id="SM00034">
    <property type="entry name" value="CLECT"/>
    <property type="match status" value="2"/>
</dbReference>
<feature type="disulfide bond" evidence="6">
    <location>
        <begin position="26"/>
        <end position="69"/>
    </location>
</feature>
<dbReference type="RefSeq" id="XP_022258404.1">
    <property type="nucleotide sequence ID" value="XM_022402696.1"/>
</dbReference>
<evidence type="ECO:0000313" key="9">
    <source>
        <dbReference type="Proteomes" id="UP000694941"/>
    </source>
</evidence>
<dbReference type="InterPro" id="IPR050350">
    <property type="entry name" value="Compl-Cell_Adhes-Reg"/>
</dbReference>
<evidence type="ECO:0000256" key="5">
    <source>
        <dbReference type="ARBA" id="ARBA00023180"/>
    </source>
</evidence>
<dbReference type="Gene3D" id="3.10.100.10">
    <property type="entry name" value="Mannose-Binding Protein A, subunit A"/>
    <property type="match status" value="2"/>
</dbReference>
<evidence type="ECO:0000259" key="7">
    <source>
        <dbReference type="PROSITE" id="PS50041"/>
    </source>
</evidence>
<dbReference type="Pfam" id="PF00084">
    <property type="entry name" value="Sushi"/>
    <property type="match status" value="2"/>
</dbReference>
<feature type="domain" description="C-type lectin" evidence="7">
    <location>
        <begin position="158"/>
        <end position="269"/>
    </location>
</feature>
<dbReference type="CDD" id="cd00033">
    <property type="entry name" value="CCP"/>
    <property type="match status" value="4"/>
</dbReference>
<evidence type="ECO:0000256" key="2">
    <source>
        <dbReference type="ARBA" id="ARBA00022729"/>
    </source>
</evidence>
<dbReference type="SUPFAM" id="SSF57535">
    <property type="entry name" value="Complement control module/SCR domain"/>
    <property type="match status" value="5"/>
</dbReference>
<keyword evidence="1 6" id="KW-0768">Sushi</keyword>
<dbReference type="CDD" id="cd00037">
    <property type="entry name" value="CLECT"/>
    <property type="match status" value="2"/>
</dbReference>
<feature type="domain" description="Sushi" evidence="8">
    <location>
        <begin position="455"/>
        <end position="512"/>
    </location>
</feature>
<keyword evidence="5" id="KW-0325">Glycoprotein</keyword>
<dbReference type="PANTHER" id="PTHR19325:SF493">
    <property type="entry name" value="E-SELECTIN"/>
    <property type="match status" value="1"/>
</dbReference>
<dbReference type="PROSITE" id="PS50923">
    <property type="entry name" value="SUSHI"/>
    <property type="match status" value="5"/>
</dbReference>
<comment type="caution">
    <text evidence="6">Lacks conserved residue(s) required for the propagation of feature annotation.</text>
</comment>
<dbReference type="InterPro" id="IPR001304">
    <property type="entry name" value="C-type_lectin-like"/>
</dbReference>
<feature type="domain" description="C-type lectin" evidence="7">
    <location>
        <begin position="521"/>
        <end position="631"/>
    </location>
</feature>
<dbReference type="InterPro" id="IPR000436">
    <property type="entry name" value="Sushi_SCR_CCP_dom"/>
</dbReference>
<name>A0ABM1TR98_LIMPO</name>
<feature type="domain" description="Sushi" evidence="8">
    <location>
        <begin position="24"/>
        <end position="83"/>
    </location>
</feature>
<keyword evidence="9" id="KW-1185">Reference proteome</keyword>
<dbReference type="Gene3D" id="2.10.70.10">
    <property type="entry name" value="Complement Module, domain 1"/>
    <property type="match status" value="5"/>
</dbReference>
<keyword evidence="2" id="KW-0732">Signal</keyword>
<feature type="domain" description="Sushi" evidence="8">
    <location>
        <begin position="316"/>
        <end position="373"/>
    </location>
</feature>
<evidence type="ECO:0000256" key="4">
    <source>
        <dbReference type="ARBA" id="ARBA00023157"/>
    </source>
</evidence>
<evidence type="ECO:0000256" key="6">
    <source>
        <dbReference type="PROSITE-ProRule" id="PRU00302"/>
    </source>
</evidence>
<proteinExistence type="predicted"/>
<dbReference type="InterPro" id="IPR016187">
    <property type="entry name" value="CTDL_fold"/>
</dbReference>
<evidence type="ECO:0000313" key="10">
    <source>
        <dbReference type="RefSeq" id="XP_022258404.1"/>
    </source>
</evidence>
<gene>
    <name evidence="10" type="primary">LOC111089720</name>
</gene>
<dbReference type="InterPro" id="IPR016186">
    <property type="entry name" value="C-type_lectin-like/link_sf"/>
</dbReference>
<dbReference type="PROSITE" id="PS50041">
    <property type="entry name" value="C_TYPE_LECTIN_2"/>
    <property type="match status" value="2"/>
</dbReference>
<dbReference type="InterPro" id="IPR035976">
    <property type="entry name" value="Sushi/SCR/CCP_sf"/>
</dbReference>
<evidence type="ECO:0000259" key="8">
    <source>
        <dbReference type="PROSITE" id="PS50923"/>
    </source>
</evidence>
<evidence type="ECO:0000256" key="1">
    <source>
        <dbReference type="ARBA" id="ARBA00022659"/>
    </source>
</evidence>
<organism evidence="9 10">
    <name type="scientific">Limulus polyphemus</name>
    <name type="common">Atlantic horseshoe crab</name>
    <dbReference type="NCBI Taxonomy" id="6850"/>
    <lineage>
        <taxon>Eukaryota</taxon>
        <taxon>Metazoa</taxon>
        <taxon>Ecdysozoa</taxon>
        <taxon>Arthropoda</taxon>
        <taxon>Chelicerata</taxon>
        <taxon>Merostomata</taxon>
        <taxon>Xiphosura</taxon>
        <taxon>Limulidae</taxon>
        <taxon>Limulus</taxon>
    </lineage>
</organism>
<keyword evidence="3" id="KW-0677">Repeat</keyword>
<sequence length="647" mass="74493">MYDLFYFSPEPNLEEKALSPPRQSFCKEGQLPRSLRIISSCYPHARPGTNCSVKCHDHMYLQGDNTVQCLSSTEWSSYPFCVEQLPALMNTVHCVEEELPPELILEKSCTKEVTKTCNVTCPEDKVLIGDSTIMCLSTGRWSSIPFCDNRCDEDARYFSGKCYKLMWKTRGIMAHWKCQTLNMEPLLIEDQLVFNFIVDYLNDMNEECLWTSINDIGEEQTWKDGMGKPVNFFNWYPGEPDTGYYGKNRDCVAMPKWRNYQYSDYPCDKSSCRFICQYHARCSVSNDFMWSRDQGVKKTQKMVTLRDLQIRSVSAIRCPFSSLPSELFISSNCIEHPDVICDIECPEGGVLEGPEVIICLPSGQWSAIPRCVPKLEDQKEVITDTQTNCKEIQLPRSVKLNEDCAIETKQGIKCQLQCAKNLILQGNNEVTCLPNGIWSSKPYCVRDIQRDPTKVLCTEEELPPEVDLEDICPMAVNSECKVSCHESKFLVGPSSIKCLPSGHWSATPYCDERCSGAAWYYKGKCYKLMWESLGMTAQWKCQVLNMEPLVINDEDVYKFIVDRLTNIKEECLWTTLNDQQEELVFRDATGNIAKFINWYPGEPDTGEFGYDRDCVLLPKWRNYQYSDYRCDDNWCKFMCQYNATNVS</sequence>
<dbReference type="Proteomes" id="UP000694941">
    <property type="component" value="Unplaced"/>
</dbReference>
<accession>A0ABM1TR98</accession>
<dbReference type="SMART" id="SM00032">
    <property type="entry name" value="CCP"/>
    <property type="match status" value="5"/>
</dbReference>
<dbReference type="GeneID" id="111089720"/>
<reference evidence="10" key="1">
    <citation type="submission" date="2025-08" db="UniProtKB">
        <authorList>
            <consortium name="RefSeq"/>
        </authorList>
    </citation>
    <scope>IDENTIFICATION</scope>
    <source>
        <tissue evidence="10">Muscle</tissue>
    </source>
</reference>
<feature type="disulfide bond" evidence="6">
    <location>
        <begin position="389"/>
        <end position="432"/>
    </location>
</feature>
<feature type="domain" description="Sushi" evidence="8">
    <location>
        <begin position="387"/>
        <end position="446"/>
    </location>
</feature>
<feature type="domain" description="Sushi" evidence="8">
    <location>
        <begin position="92"/>
        <end position="149"/>
    </location>
</feature>
<dbReference type="PANTHER" id="PTHR19325">
    <property type="entry name" value="COMPLEMENT COMPONENT-RELATED SUSHI DOMAIN-CONTAINING"/>
    <property type="match status" value="1"/>
</dbReference>